<protein>
    <submittedName>
        <fullName evidence="2">Uncharacterized protein</fullName>
    </submittedName>
</protein>
<evidence type="ECO:0000256" key="1">
    <source>
        <dbReference type="SAM" id="MobiDB-lite"/>
    </source>
</evidence>
<dbReference type="RefSeq" id="WP_150128866.1">
    <property type="nucleotide sequence ID" value="NZ_JAAVVN010000026.1"/>
</dbReference>
<feature type="compositionally biased region" description="Basic residues" evidence="1">
    <location>
        <begin position="33"/>
        <end position="47"/>
    </location>
</feature>
<reference evidence="2 3" key="1">
    <citation type="submission" date="2020-11" db="EMBL/GenBank/DDBJ databases">
        <title>Indigenous Rhizobia Nodulating Common beans in Western Kenya.</title>
        <authorList>
            <person name="Wekesa C.S."/>
            <person name="Oelmueller R."/>
            <person name="Furch A.C."/>
        </authorList>
    </citation>
    <scope>NUCLEOTIDE SEQUENCE [LARGE SCALE GENOMIC DNA]</scope>
    <source>
        <strain evidence="3">BS3</strain>
    </source>
</reference>
<sequence>MTAKVSFKEPASLPVPRSSAAHVSLSSNLQLSKNRRPKAVTKTRSKLAPRTQTSNPPIRLSFFRTRDFVASSAAALVSEWAYRTNPFSKSTALLEKNHFSFKSLFLQMKFRTVLKCGRFPDSDRPDRAGEVNILRLFAGKTALSSPAPRHDHNLLVLRDT</sequence>
<accession>A0A7X6J170</accession>
<dbReference type="EMBL" id="CP064931">
    <property type="protein sequence ID" value="QPK08986.1"/>
    <property type="molecule type" value="Genomic_DNA"/>
</dbReference>
<proteinExistence type="predicted"/>
<dbReference type="Proteomes" id="UP000540266">
    <property type="component" value="Chromosome"/>
</dbReference>
<evidence type="ECO:0000313" key="2">
    <source>
        <dbReference type="EMBL" id="QPK08986.1"/>
    </source>
</evidence>
<name>A0A7X6J170_9HYPH</name>
<evidence type="ECO:0000313" key="3">
    <source>
        <dbReference type="Proteomes" id="UP000540266"/>
    </source>
</evidence>
<gene>
    <name evidence="2" type="ORF">HER27_021605</name>
</gene>
<feature type="region of interest" description="Disordered" evidence="1">
    <location>
        <begin position="26"/>
        <end position="53"/>
    </location>
</feature>
<organism evidence="2 3">
    <name type="scientific">Rhizobium phaseoli</name>
    <dbReference type="NCBI Taxonomy" id="396"/>
    <lineage>
        <taxon>Bacteria</taxon>
        <taxon>Pseudomonadati</taxon>
        <taxon>Pseudomonadota</taxon>
        <taxon>Alphaproteobacteria</taxon>
        <taxon>Hyphomicrobiales</taxon>
        <taxon>Rhizobiaceae</taxon>
        <taxon>Rhizobium/Agrobacterium group</taxon>
        <taxon>Rhizobium</taxon>
    </lineage>
</organism>
<dbReference type="AlphaFoldDB" id="A0A7X6J170"/>